<dbReference type="Proteomes" id="UP000015346">
    <property type="component" value="Unassembled WGS sequence"/>
</dbReference>
<accession>S9QXI6</accession>
<evidence type="ECO:0000313" key="3">
    <source>
        <dbReference type="Proteomes" id="UP000015346"/>
    </source>
</evidence>
<dbReference type="InterPro" id="IPR029057">
    <property type="entry name" value="PRTase-like"/>
</dbReference>
<comment type="caution">
    <text evidence="2">The sequence shown here is derived from an EMBL/GenBank/DDBJ whole genome shotgun (WGS) entry which is preliminary data.</text>
</comment>
<dbReference type="RefSeq" id="WP_021098399.1">
    <property type="nucleotide sequence ID" value="NZ_KE557322.1"/>
</dbReference>
<keyword evidence="3" id="KW-1185">Reference proteome</keyword>
<dbReference type="PANTHER" id="PTHR47505:SF1">
    <property type="entry name" value="DNA UTILIZATION PROTEIN YHGH"/>
    <property type="match status" value="1"/>
</dbReference>
<proteinExistence type="predicted"/>
<sequence>MLESASGRSGPWRRAAAAVALAGAAGRRVGAHLRRLLYPPACVACGELTEGEFALCGPCWREAGFLMGALVCDACGAPLPGQADAEAVAPHCDDCLRHPRPWDRGRAVLPYRGTGRALVLALKHGDRTDLARPMGAWMAAAARSLLGEDRADGAEAVLVPVPLHWTRLALRRHNQAQLLAAAAGRRLGLPVLPDALIRCRRTASLGTLGREGRAAALAGAIAPHPRWGRALAGRPVILVDDVMTTGATLAEAACAARAAGAGTVHVLVLARAMREG</sequence>
<reference evidence="2 3" key="1">
    <citation type="journal article" date="2013" name="Stand. Genomic Sci.">
        <title>Genome sequence of the reddish-pigmented Rubellimicrobium thermophilum type strain (DSM 16684(T)), a member of the Roseobacter clade.</title>
        <authorList>
            <person name="Fiebig A."/>
            <person name="Riedel T."/>
            <person name="Gronow S."/>
            <person name="Petersen J."/>
            <person name="Klenk H.P."/>
            <person name="Goker M."/>
        </authorList>
    </citation>
    <scope>NUCLEOTIDE SEQUENCE [LARGE SCALE GENOMIC DNA]</scope>
    <source>
        <strain evidence="2 3">DSM 16684</strain>
    </source>
</reference>
<dbReference type="PANTHER" id="PTHR47505">
    <property type="entry name" value="DNA UTILIZATION PROTEIN YHGH"/>
    <property type="match status" value="1"/>
</dbReference>
<evidence type="ECO:0000259" key="1">
    <source>
        <dbReference type="Pfam" id="PF18912"/>
    </source>
</evidence>
<gene>
    <name evidence="2" type="ORF">ruthe_02317</name>
</gene>
<evidence type="ECO:0000313" key="2">
    <source>
        <dbReference type="EMBL" id="EPX84358.1"/>
    </source>
</evidence>
<dbReference type="HOGENOM" id="CLU_054549_0_0_5"/>
<dbReference type="SUPFAM" id="SSF53271">
    <property type="entry name" value="PRTase-like"/>
    <property type="match status" value="1"/>
</dbReference>
<dbReference type="InterPro" id="IPR044005">
    <property type="entry name" value="DZR_2"/>
</dbReference>
<dbReference type="GO" id="GO:0016757">
    <property type="term" value="F:glycosyltransferase activity"/>
    <property type="evidence" value="ECO:0007669"/>
    <property type="project" value="UniProtKB-KW"/>
</dbReference>
<dbReference type="Gene3D" id="3.40.50.2020">
    <property type="match status" value="1"/>
</dbReference>
<keyword evidence="2" id="KW-0808">Transferase</keyword>
<dbReference type="Pfam" id="PF18912">
    <property type="entry name" value="DZR_2"/>
    <property type="match status" value="1"/>
</dbReference>
<protein>
    <submittedName>
        <fullName evidence="2">Putative amidophosphoribosyltransferase</fullName>
    </submittedName>
</protein>
<dbReference type="InterPro" id="IPR051910">
    <property type="entry name" value="ComF/GntX_DNA_util-trans"/>
</dbReference>
<dbReference type="STRING" id="1123069.ruthe_02317"/>
<dbReference type="EMBL" id="AOLV01000027">
    <property type="protein sequence ID" value="EPX84358.1"/>
    <property type="molecule type" value="Genomic_DNA"/>
</dbReference>
<organism evidence="2 3">
    <name type="scientific">Rubellimicrobium thermophilum DSM 16684</name>
    <dbReference type="NCBI Taxonomy" id="1123069"/>
    <lineage>
        <taxon>Bacteria</taxon>
        <taxon>Pseudomonadati</taxon>
        <taxon>Pseudomonadota</taxon>
        <taxon>Alphaproteobacteria</taxon>
        <taxon>Rhodobacterales</taxon>
        <taxon>Roseobacteraceae</taxon>
        <taxon>Rubellimicrobium</taxon>
    </lineage>
</organism>
<dbReference type="OrthoDB" id="9779910at2"/>
<dbReference type="AlphaFoldDB" id="S9QXI6"/>
<name>S9QXI6_9RHOB</name>
<feature type="domain" description="Double zinc ribbon" evidence="1">
    <location>
        <begin position="35"/>
        <end position="96"/>
    </location>
</feature>
<dbReference type="PATRIC" id="fig|1123069.3.peg.2292"/>
<keyword evidence="2" id="KW-0328">Glycosyltransferase</keyword>